<evidence type="ECO:0000313" key="4">
    <source>
        <dbReference type="Proteomes" id="UP000500801"/>
    </source>
</evidence>
<dbReference type="RefSeq" id="WP_168362735.1">
    <property type="nucleotide sequence ID" value="NZ_CP033622.1"/>
</dbReference>
<dbReference type="Gene3D" id="3.90.1530.10">
    <property type="entry name" value="Conserved hypothetical protein from pyrococcus furiosus pfu- 392566-001, ParB domain"/>
    <property type="match status" value="1"/>
</dbReference>
<name>A0AAE7CZM5_9GAMM</name>
<dbReference type="Pfam" id="PF07506">
    <property type="entry name" value="RepB"/>
    <property type="match status" value="1"/>
</dbReference>
<dbReference type="EMBL" id="CP033622">
    <property type="protein sequence ID" value="QIZ51500.1"/>
    <property type="molecule type" value="Genomic_DNA"/>
</dbReference>
<evidence type="ECO:0000259" key="2">
    <source>
        <dbReference type="SMART" id="SM00470"/>
    </source>
</evidence>
<evidence type="ECO:0000256" key="1">
    <source>
        <dbReference type="SAM" id="Coils"/>
    </source>
</evidence>
<dbReference type="InterPro" id="IPR003115">
    <property type="entry name" value="ParB_N"/>
</dbReference>
<accession>A0AAE7CZM5</accession>
<dbReference type="InterPro" id="IPR036086">
    <property type="entry name" value="ParB/Sulfiredoxin_sf"/>
</dbReference>
<dbReference type="Pfam" id="PF02195">
    <property type="entry name" value="ParB_N"/>
    <property type="match status" value="1"/>
</dbReference>
<dbReference type="AlphaFoldDB" id="A0AAE7CZM5"/>
<organism evidence="3 4">
    <name type="scientific">Dickeya zeae</name>
    <dbReference type="NCBI Taxonomy" id="204042"/>
    <lineage>
        <taxon>Bacteria</taxon>
        <taxon>Pseudomonadati</taxon>
        <taxon>Pseudomonadota</taxon>
        <taxon>Gammaproteobacteria</taxon>
        <taxon>Enterobacterales</taxon>
        <taxon>Pectobacteriaceae</taxon>
        <taxon>Dickeya</taxon>
    </lineage>
</organism>
<proteinExistence type="predicted"/>
<dbReference type="SMART" id="SM00470">
    <property type="entry name" value="ParB"/>
    <property type="match status" value="1"/>
</dbReference>
<feature type="coiled-coil region" evidence="1">
    <location>
        <begin position="212"/>
        <end position="239"/>
    </location>
</feature>
<feature type="domain" description="ParB-like N-terminal" evidence="2">
    <location>
        <begin position="11"/>
        <end position="100"/>
    </location>
</feature>
<dbReference type="SUPFAM" id="SSF110849">
    <property type="entry name" value="ParB/Sulfiredoxin"/>
    <property type="match status" value="1"/>
</dbReference>
<sequence length="292" mass="33306">MIKFCFGKEFVDIDIQKLTPSKNLIPNVKKSIKYIQIKTSIEEIGLIEPIIVYPENNGETIKILDGHLRVEAMKEIGLDSVACLISTLDDAYTPNKHVNRLTIIQEQKMLKIAMERVSIEKLSSSLGISIDTLKGRSKLLDGIDPKVISLLSDKHTPRAIFNVIKKMKPIRQIEAANMMISFDNYSRNFALSLLNGTKPDLLIKGKENSLTTSETRKNIQRLEREMATIQNETNRIEEIYGANTLKFVIAKSYIKKLLDNNKVLHWLIEHNPDYLKELKKISSINSLEKTKN</sequence>
<evidence type="ECO:0000313" key="3">
    <source>
        <dbReference type="EMBL" id="QIZ51500.1"/>
    </source>
</evidence>
<keyword evidence="1" id="KW-0175">Coiled coil</keyword>
<dbReference type="InterPro" id="IPR011111">
    <property type="entry name" value="Plasmid_RepB"/>
</dbReference>
<protein>
    <submittedName>
        <fullName evidence="3">Chromosome partitioning protein ParB</fullName>
    </submittedName>
</protein>
<dbReference type="Proteomes" id="UP000500801">
    <property type="component" value="Chromosome"/>
</dbReference>
<reference evidence="3 4" key="1">
    <citation type="submission" date="2018-11" db="EMBL/GenBank/DDBJ databases">
        <title>Complete genome sequence of Dickeya zeae strain CE1 infecting Canna edulis Ker-Gawl. in China.</title>
        <authorList>
            <person name="Zhang J."/>
            <person name="Lin B."/>
            <person name="Shen H."/>
            <person name="Jiang S."/>
            <person name="Pu X."/>
            <person name="Sun D."/>
        </authorList>
    </citation>
    <scope>NUCLEOTIDE SEQUENCE [LARGE SCALE GENOMIC DNA]</scope>
    <source>
        <strain evidence="3 4">CE1</strain>
    </source>
</reference>
<gene>
    <name evidence="3" type="ORF">DWG24_12370</name>
</gene>